<dbReference type="AlphaFoldDB" id="C5KH75"/>
<evidence type="ECO:0000313" key="2">
    <source>
        <dbReference type="Proteomes" id="UP000007800"/>
    </source>
</evidence>
<dbReference type="EMBL" id="GG673069">
    <property type="protein sequence ID" value="EER15937.1"/>
    <property type="molecule type" value="Genomic_DNA"/>
</dbReference>
<dbReference type="RefSeq" id="XP_002784141.1">
    <property type="nucleotide sequence ID" value="XM_002784095.1"/>
</dbReference>
<organism evidence="2">
    <name type="scientific">Perkinsus marinus (strain ATCC 50983 / TXsc)</name>
    <dbReference type="NCBI Taxonomy" id="423536"/>
    <lineage>
        <taxon>Eukaryota</taxon>
        <taxon>Sar</taxon>
        <taxon>Alveolata</taxon>
        <taxon>Perkinsozoa</taxon>
        <taxon>Perkinsea</taxon>
        <taxon>Perkinsida</taxon>
        <taxon>Perkinsidae</taxon>
        <taxon>Perkinsus</taxon>
    </lineage>
</organism>
<evidence type="ECO:0000313" key="1">
    <source>
        <dbReference type="EMBL" id="EER15937.1"/>
    </source>
</evidence>
<gene>
    <name evidence="1" type="ORF">Pmar_PMAR003395</name>
</gene>
<dbReference type="InParanoid" id="C5KH75"/>
<dbReference type="InterPro" id="IPR036388">
    <property type="entry name" value="WH-like_DNA-bd_sf"/>
</dbReference>
<dbReference type="OMA" id="CDYQRRV"/>
<proteinExistence type="predicted"/>
<reference evidence="1 2" key="1">
    <citation type="submission" date="2008-07" db="EMBL/GenBank/DDBJ databases">
        <authorList>
            <person name="El-Sayed N."/>
            <person name="Caler E."/>
            <person name="Inman J."/>
            <person name="Amedeo P."/>
            <person name="Hass B."/>
            <person name="Wortman J."/>
        </authorList>
    </citation>
    <scope>NUCLEOTIDE SEQUENCE [LARGE SCALE GENOMIC DNA]</scope>
    <source>
        <strain evidence="2">ATCC 50983 / TXsc</strain>
    </source>
</reference>
<protein>
    <submittedName>
        <fullName evidence="1">Uncharacterized protein</fullName>
    </submittedName>
</protein>
<sequence>MESQVVGEEGLTEAQGSIEVLNRVERGLAVDLDAETYLVKLPPWLAERVRASASGTEIGRSDPINAEGKCRFAATGCALQGKPSDFEIRATGSKPEGLYLLGFAADDGEFDDGEADIKSGSETTVRKVVGNRHMMPMRMDAKYKALLKERLAASNNVDLKHRTEVDTRSADELLASQQVKMFQYAAFQGEMDDDRSDDGFYNEGSSAKRMRVGDAPVARRTLGLDATTLPLPDLLMRLLVAEDTGWTLQQMAKRLREEGLTVNLTQLRRHLVDLCDYQRRVGDNQPKYYLKAEYKHVAA</sequence>
<keyword evidence="2" id="KW-1185">Reference proteome</keyword>
<accession>C5KH75</accession>
<dbReference type="Proteomes" id="UP000007800">
    <property type="component" value="Unassembled WGS sequence"/>
</dbReference>
<dbReference type="GeneID" id="9060849"/>
<name>C5KH75_PERM5</name>
<dbReference type="Gene3D" id="1.10.10.10">
    <property type="entry name" value="Winged helix-like DNA-binding domain superfamily/Winged helix DNA-binding domain"/>
    <property type="match status" value="1"/>
</dbReference>